<evidence type="ECO:0000259" key="6">
    <source>
        <dbReference type="Pfam" id="PF08281"/>
    </source>
</evidence>
<dbReference type="EMBL" id="PFBC01000031">
    <property type="protein sequence ID" value="PIR87932.1"/>
    <property type="molecule type" value="Genomic_DNA"/>
</dbReference>
<reference evidence="8" key="1">
    <citation type="submission" date="2017-09" db="EMBL/GenBank/DDBJ databases">
        <title>Depth-based differentiation of microbial function through sediment-hosted aquifers and enrichment of novel symbionts in the deep terrestrial subsurface.</title>
        <authorList>
            <person name="Probst A.J."/>
            <person name="Ladd B."/>
            <person name="Jarett J.K."/>
            <person name="Geller-Mcgrath D.E."/>
            <person name="Sieber C.M.K."/>
            <person name="Emerson J.B."/>
            <person name="Anantharaman K."/>
            <person name="Thomas B.C."/>
            <person name="Malmstrom R."/>
            <person name="Stieglmeier M."/>
            <person name="Klingl A."/>
            <person name="Woyke T."/>
            <person name="Ryan C.M."/>
            <person name="Banfield J.F."/>
        </authorList>
    </citation>
    <scope>NUCLEOTIDE SEQUENCE [LARGE SCALE GENOMIC DNA]</scope>
</reference>
<gene>
    <name evidence="7" type="ORF">COU10_01950</name>
</gene>
<name>A0A2H0UND6_9BACT</name>
<dbReference type="InterPro" id="IPR036388">
    <property type="entry name" value="WH-like_DNA-bd_sf"/>
</dbReference>
<feature type="domain" description="RNA polymerase sigma factor 70 region 4 type 2" evidence="6">
    <location>
        <begin position="129"/>
        <end position="179"/>
    </location>
</feature>
<dbReference type="Pfam" id="PF04542">
    <property type="entry name" value="Sigma70_r2"/>
    <property type="match status" value="1"/>
</dbReference>
<dbReference type="SUPFAM" id="SSF88659">
    <property type="entry name" value="Sigma3 and sigma4 domains of RNA polymerase sigma factors"/>
    <property type="match status" value="1"/>
</dbReference>
<dbReference type="GO" id="GO:0006352">
    <property type="term" value="P:DNA-templated transcription initiation"/>
    <property type="evidence" value="ECO:0007669"/>
    <property type="project" value="InterPro"/>
</dbReference>
<dbReference type="InterPro" id="IPR013325">
    <property type="entry name" value="RNA_pol_sigma_r2"/>
</dbReference>
<keyword evidence="4" id="KW-0804">Transcription</keyword>
<dbReference type="NCBIfam" id="TIGR02937">
    <property type="entry name" value="sigma70-ECF"/>
    <property type="match status" value="1"/>
</dbReference>
<dbReference type="Proteomes" id="UP000230903">
    <property type="component" value="Unassembled WGS sequence"/>
</dbReference>
<dbReference type="InterPro" id="IPR013249">
    <property type="entry name" value="RNA_pol_sigma70_r4_t2"/>
</dbReference>
<dbReference type="GO" id="GO:0016987">
    <property type="term" value="F:sigma factor activity"/>
    <property type="evidence" value="ECO:0007669"/>
    <property type="project" value="UniProtKB-KW"/>
</dbReference>
<proteinExistence type="inferred from homology"/>
<dbReference type="InterPro" id="IPR014284">
    <property type="entry name" value="RNA_pol_sigma-70_dom"/>
</dbReference>
<evidence type="ECO:0000256" key="4">
    <source>
        <dbReference type="ARBA" id="ARBA00023163"/>
    </source>
</evidence>
<evidence type="ECO:0000256" key="2">
    <source>
        <dbReference type="ARBA" id="ARBA00023015"/>
    </source>
</evidence>
<dbReference type="GO" id="GO:0003677">
    <property type="term" value="F:DNA binding"/>
    <property type="evidence" value="ECO:0007669"/>
    <property type="project" value="InterPro"/>
</dbReference>
<dbReference type="PANTHER" id="PTHR43133:SF51">
    <property type="entry name" value="RNA POLYMERASE SIGMA FACTOR"/>
    <property type="match status" value="1"/>
</dbReference>
<dbReference type="PANTHER" id="PTHR43133">
    <property type="entry name" value="RNA POLYMERASE ECF-TYPE SIGMA FACTO"/>
    <property type="match status" value="1"/>
</dbReference>
<evidence type="ECO:0008006" key="9">
    <source>
        <dbReference type="Google" id="ProtNLM"/>
    </source>
</evidence>
<comment type="similarity">
    <text evidence="1">Belongs to the sigma-70 factor family. ECF subfamily.</text>
</comment>
<sequence length="191" mass="22609">MTKTELDAKSDEEITKIVQTEDAQAFGVLVERYEQKLRRYARKFLFIKADTEDLVQEIFIKAYVNIRGFNSSMRFSPWIYRIAHNHFINALKKRKNEPRPILDPETIFPHPIAPQSADDKIKKTEEKLLIEQYLQRLKPKYRDPLMLYYLEELSYQEVADVLKIPVKTVGVRLNRAKAQIQEIVKNENQKV</sequence>
<protein>
    <recommendedName>
        <fullName evidence="9">RNA polymerase sigma factor</fullName>
    </recommendedName>
</protein>
<dbReference type="Pfam" id="PF08281">
    <property type="entry name" value="Sigma70_r4_2"/>
    <property type="match status" value="1"/>
</dbReference>
<dbReference type="InterPro" id="IPR039425">
    <property type="entry name" value="RNA_pol_sigma-70-like"/>
</dbReference>
<keyword evidence="2" id="KW-0805">Transcription regulation</keyword>
<accession>A0A2H0UND6</accession>
<comment type="caution">
    <text evidence="7">The sequence shown here is derived from an EMBL/GenBank/DDBJ whole genome shotgun (WGS) entry which is preliminary data.</text>
</comment>
<dbReference type="SUPFAM" id="SSF88946">
    <property type="entry name" value="Sigma2 domain of RNA polymerase sigma factors"/>
    <property type="match status" value="1"/>
</dbReference>
<evidence type="ECO:0000313" key="7">
    <source>
        <dbReference type="EMBL" id="PIR87932.1"/>
    </source>
</evidence>
<feature type="domain" description="RNA polymerase sigma-70 region 2" evidence="5">
    <location>
        <begin position="29"/>
        <end position="95"/>
    </location>
</feature>
<evidence type="ECO:0000259" key="5">
    <source>
        <dbReference type="Pfam" id="PF04542"/>
    </source>
</evidence>
<dbReference type="AlphaFoldDB" id="A0A2H0UND6"/>
<dbReference type="Gene3D" id="1.10.10.10">
    <property type="entry name" value="Winged helix-like DNA-binding domain superfamily/Winged helix DNA-binding domain"/>
    <property type="match status" value="1"/>
</dbReference>
<dbReference type="CDD" id="cd06171">
    <property type="entry name" value="Sigma70_r4"/>
    <property type="match status" value="1"/>
</dbReference>
<dbReference type="Gene3D" id="1.10.1740.10">
    <property type="match status" value="1"/>
</dbReference>
<dbReference type="InterPro" id="IPR013324">
    <property type="entry name" value="RNA_pol_sigma_r3/r4-like"/>
</dbReference>
<evidence type="ECO:0000313" key="8">
    <source>
        <dbReference type="Proteomes" id="UP000230903"/>
    </source>
</evidence>
<evidence type="ECO:0000256" key="1">
    <source>
        <dbReference type="ARBA" id="ARBA00010641"/>
    </source>
</evidence>
<evidence type="ECO:0000256" key="3">
    <source>
        <dbReference type="ARBA" id="ARBA00023082"/>
    </source>
</evidence>
<keyword evidence="3" id="KW-0731">Sigma factor</keyword>
<dbReference type="InterPro" id="IPR007627">
    <property type="entry name" value="RNA_pol_sigma70_r2"/>
</dbReference>
<organism evidence="7 8">
    <name type="scientific">Candidatus Harrisonbacteria bacterium CG10_big_fil_rev_8_21_14_0_10_45_28</name>
    <dbReference type="NCBI Taxonomy" id="1974586"/>
    <lineage>
        <taxon>Bacteria</taxon>
        <taxon>Candidatus Harrisoniibacteriota</taxon>
    </lineage>
</organism>